<proteinExistence type="predicted"/>
<dbReference type="GeneID" id="33333159"/>
<dbReference type="Pfam" id="PF05016">
    <property type="entry name" value="ParE_toxin"/>
    <property type="match status" value="1"/>
</dbReference>
<evidence type="ECO:0000313" key="2">
    <source>
        <dbReference type="EMBL" id="ASJ11737.1"/>
    </source>
</evidence>
<dbReference type="Gene3D" id="3.30.2310.20">
    <property type="entry name" value="RelE-like"/>
    <property type="match status" value="1"/>
</dbReference>
<reference evidence="2 3" key="1">
    <citation type="submission" date="2016-04" db="EMBL/GenBank/DDBJ databases">
        <title>Complete genome sequence of Thermococcus thioreducens type strain OGL-20P.</title>
        <authorList>
            <person name="Oger P.M."/>
        </authorList>
    </citation>
    <scope>NUCLEOTIDE SEQUENCE [LARGE SCALE GENOMIC DNA]</scope>
    <source>
        <strain evidence="2 3">OGL-20P</strain>
    </source>
</reference>
<dbReference type="Proteomes" id="UP000250136">
    <property type="component" value="Chromosome"/>
</dbReference>
<keyword evidence="1" id="KW-1277">Toxin-antitoxin system</keyword>
<dbReference type="SUPFAM" id="SSF143011">
    <property type="entry name" value="RelE-like"/>
    <property type="match status" value="1"/>
</dbReference>
<accession>A0A2Z2MSP3</accession>
<dbReference type="OrthoDB" id="97626at2157"/>
<gene>
    <name evidence="2" type="ORF">A3L14_02015</name>
</gene>
<dbReference type="InterPro" id="IPR007712">
    <property type="entry name" value="RelE/ParE_toxin"/>
</dbReference>
<evidence type="ECO:0000313" key="3">
    <source>
        <dbReference type="Proteomes" id="UP000250136"/>
    </source>
</evidence>
<dbReference type="PANTHER" id="PTHR38813:SF1">
    <property type="entry name" value="TOXIN RELE1-RELATED"/>
    <property type="match status" value="1"/>
</dbReference>
<dbReference type="AlphaFoldDB" id="A0A2Z2MSP3"/>
<dbReference type="EMBL" id="CP015105">
    <property type="protein sequence ID" value="ASJ11737.1"/>
    <property type="molecule type" value="Genomic_DNA"/>
</dbReference>
<sequence length="86" mass="10552">MKYVRSILYQESRQAGKGIVASHKRKLKEIILQLSENPFSYPYKKIRGEEHTYRIRVGQFRILYEVDDENFRVIIFKIERRERAYR</sequence>
<dbReference type="KEGG" id="ttd:A3L14_02015"/>
<evidence type="ECO:0000256" key="1">
    <source>
        <dbReference type="ARBA" id="ARBA00022649"/>
    </source>
</evidence>
<dbReference type="RefSeq" id="WP_055429856.1">
    <property type="nucleotide sequence ID" value="NZ_CP015105.1"/>
</dbReference>
<dbReference type="InterPro" id="IPR035093">
    <property type="entry name" value="RelE/ParE_toxin_dom_sf"/>
</dbReference>
<dbReference type="PANTHER" id="PTHR38813">
    <property type="match status" value="1"/>
</dbReference>
<keyword evidence="3" id="KW-1185">Reference proteome</keyword>
<organism evidence="2 3">
    <name type="scientific">Thermococcus thioreducens</name>
    <dbReference type="NCBI Taxonomy" id="277988"/>
    <lineage>
        <taxon>Archaea</taxon>
        <taxon>Methanobacteriati</taxon>
        <taxon>Methanobacteriota</taxon>
        <taxon>Thermococci</taxon>
        <taxon>Thermococcales</taxon>
        <taxon>Thermococcaceae</taxon>
        <taxon>Thermococcus</taxon>
    </lineage>
</organism>
<name>A0A2Z2MSP3_9EURY</name>
<protein>
    <submittedName>
        <fullName evidence="2">Plasmid stabilization system</fullName>
    </submittedName>
</protein>
<dbReference type="InterPro" id="IPR052747">
    <property type="entry name" value="TA_system_RelE_toxin"/>
</dbReference>